<dbReference type="PANTHER" id="PTHR13620">
    <property type="entry name" value="3-5 EXONUCLEASE"/>
    <property type="match status" value="1"/>
</dbReference>
<gene>
    <name evidence="4" type="ORF">DCAR_030457</name>
    <name evidence="5" type="ORF">DCAR_0935383</name>
</gene>
<dbReference type="EMBL" id="CP093351">
    <property type="protein sequence ID" value="WOH15837.1"/>
    <property type="molecule type" value="Genomic_DNA"/>
</dbReference>
<name>A0A175YI62_DAUCS</name>
<dbReference type="GO" id="GO:0006139">
    <property type="term" value="P:nucleobase-containing compound metabolic process"/>
    <property type="evidence" value="ECO:0007669"/>
    <property type="project" value="InterPro"/>
</dbReference>
<evidence type="ECO:0000313" key="5">
    <source>
        <dbReference type="EMBL" id="WOH15837.1"/>
    </source>
</evidence>
<evidence type="ECO:0000256" key="2">
    <source>
        <dbReference type="ARBA" id="ARBA00022801"/>
    </source>
</evidence>
<dbReference type="InterPro" id="IPR036397">
    <property type="entry name" value="RNaseH_sf"/>
</dbReference>
<protein>
    <recommendedName>
        <fullName evidence="3">3'-5' exonuclease domain-containing protein</fullName>
    </recommendedName>
</protein>
<keyword evidence="1" id="KW-0540">Nuclease</keyword>
<dbReference type="AlphaFoldDB" id="A0A175YI62"/>
<reference evidence="5" key="2">
    <citation type="submission" date="2022-03" db="EMBL/GenBank/DDBJ databases">
        <title>Draft title - Genomic analysis of global carrot germplasm unveils the trajectory of domestication and the origin of high carotenoid orange carrot.</title>
        <authorList>
            <person name="Iorizzo M."/>
            <person name="Ellison S."/>
            <person name="Senalik D."/>
            <person name="Macko-Podgorni A."/>
            <person name="Grzebelus D."/>
            <person name="Bostan H."/>
            <person name="Rolling W."/>
            <person name="Curaba J."/>
            <person name="Simon P."/>
        </authorList>
    </citation>
    <scope>NUCLEOTIDE SEQUENCE</scope>
    <source>
        <tissue evidence="5">Leaf</tissue>
    </source>
</reference>
<evidence type="ECO:0000256" key="1">
    <source>
        <dbReference type="ARBA" id="ARBA00022722"/>
    </source>
</evidence>
<dbReference type="GO" id="GO:0003676">
    <property type="term" value="F:nucleic acid binding"/>
    <property type="evidence" value="ECO:0007669"/>
    <property type="project" value="InterPro"/>
</dbReference>
<dbReference type="EMBL" id="LNRQ01000009">
    <property type="protein sequence ID" value="KZM82888.1"/>
    <property type="molecule type" value="Genomic_DNA"/>
</dbReference>
<dbReference type="CDD" id="cd06141">
    <property type="entry name" value="WRN_exo"/>
    <property type="match status" value="1"/>
</dbReference>
<dbReference type="Proteomes" id="UP000077755">
    <property type="component" value="Chromosome 9"/>
</dbReference>
<dbReference type="GO" id="GO:0005737">
    <property type="term" value="C:cytoplasm"/>
    <property type="evidence" value="ECO:0007669"/>
    <property type="project" value="TreeGrafter"/>
</dbReference>
<evidence type="ECO:0000313" key="4">
    <source>
        <dbReference type="EMBL" id="KZM82888.1"/>
    </source>
</evidence>
<proteinExistence type="predicted"/>
<dbReference type="Pfam" id="PF01612">
    <property type="entry name" value="DNA_pol_A_exo1"/>
    <property type="match status" value="1"/>
</dbReference>
<dbReference type="Gramene" id="KZM82888">
    <property type="protein sequence ID" value="KZM82888"/>
    <property type="gene ID" value="DCAR_030457"/>
</dbReference>
<dbReference type="InterPro" id="IPR051132">
    <property type="entry name" value="3-5_Exonuclease_domain"/>
</dbReference>
<dbReference type="Gene3D" id="3.30.420.10">
    <property type="entry name" value="Ribonuclease H-like superfamily/Ribonuclease H"/>
    <property type="match status" value="1"/>
</dbReference>
<reference evidence="4" key="1">
    <citation type="journal article" date="2016" name="Nat. Genet.">
        <title>A high-quality carrot genome assembly provides new insights into carotenoid accumulation and asterid genome evolution.</title>
        <authorList>
            <person name="Iorizzo M."/>
            <person name="Ellison S."/>
            <person name="Senalik D."/>
            <person name="Zeng P."/>
            <person name="Satapoomin P."/>
            <person name="Huang J."/>
            <person name="Bowman M."/>
            <person name="Iovene M."/>
            <person name="Sanseverino W."/>
            <person name="Cavagnaro P."/>
            <person name="Yildiz M."/>
            <person name="Macko-Podgorni A."/>
            <person name="Moranska E."/>
            <person name="Grzebelus E."/>
            <person name="Grzebelus D."/>
            <person name="Ashrafi H."/>
            <person name="Zheng Z."/>
            <person name="Cheng S."/>
            <person name="Spooner D."/>
            <person name="Van Deynze A."/>
            <person name="Simon P."/>
        </authorList>
    </citation>
    <scope>NUCLEOTIDE SEQUENCE [LARGE SCALE GENOMIC DNA]</scope>
    <source>
        <tissue evidence="4">Leaf</tissue>
    </source>
</reference>
<evidence type="ECO:0000313" key="6">
    <source>
        <dbReference type="Proteomes" id="UP000077755"/>
    </source>
</evidence>
<dbReference type="InterPro" id="IPR002562">
    <property type="entry name" value="3'-5'_exonuclease_dom"/>
</dbReference>
<dbReference type="STRING" id="79200.A0A175YI62"/>
<dbReference type="OMA" id="FRTHQKH"/>
<dbReference type="InterPro" id="IPR012337">
    <property type="entry name" value="RNaseH-like_sf"/>
</dbReference>
<dbReference type="PANTHER" id="PTHR13620:SF59">
    <property type="entry name" value="POLYNUCLEOTIDYL TRANSFERASE, RIBONUCLEASE H-LIKE SUPERFAMILY PROTEIN"/>
    <property type="match status" value="1"/>
</dbReference>
<evidence type="ECO:0000259" key="3">
    <source>
        <dbReference type="Pfam" id="PF01612"/>
    </source>
</evidence>
<accession>A0A175YI62</accession>
<organism evidence="4">
    <name type="scientific">Daucus carota subsp. sativus</name>
    <name type="common">Carrot</name>
    <dbReference type="NCBI Taxonomy" id="79200"/>
    <lineage>
        <taxon>Eukaryota</taxon>
        <taxon>Viridiplantae</taxon>
        <taxon>Streptophyta</taxon>
        <taxon>Embryophyta</taxon>
        <taxon>Tracheophyta</taxon>
        <taxon>Spermatophyta</taxon>
        <taxon>Magnoliopsida</taxon>
        <taxon>eudicotyledons</taxon>
        <taxon>Gunneridae</taxon>
        <taxon>Pentapetalae</taxon>
        <taxon>asterids</taxon>
        <taxon>campanulids</taxon>
        <taxon>Apiales</taxon>
        <taxon>Apiaceae</taxon>
        <taxon>Apioideae</taxon>
        <taxon>Scandiceae</taxon>
        <taxon>Daucinae</taxon>
        <taxon>Daucus</taxon>
        <taxon>Daucus sect. Daucus</taxon>
    </lineage>
</organism>
<dbReference type="GO" id="GO:0005634">
    <property type="term" value="C:nucleus"/>
    <property type="evidence" value="ECO:0007669"/>
    <property type="project" value="TreeGrafter"/>
</dbReference>
<sequence length="235" mass="27398">MRNVRIKPTFADRRYRRRTFTVKCHDRVILTTVTSTPAVVRSWLHRVISSFIHHFRARRLVVGLGVQWREDCSQAATLQLCVGRFCLIFQLLYARNVPRSLRRFLSNPNITFVGVGNSRDRGMLSRSRHEIDVDQLVDARYVAAERRNISVRVSMERLAEMILGMSGLDKPEEIGRSNWNVSLLSHKQVVYACVDAFVSFCLGRDLDAWDWNRYITSLFISRYLYANICCLFFDV</sequence>
<dbReference type="SUPFAM" id="SSF53098">
    <property type="entry name" value="Ribonuclease H-like"/>
    <property type="match status" value="1"/>
</dbReference>
<keyword evidence="2" id="KW-0378">Hydrolase</keyword>
<dbReference type="GO" id="GO:0008408">
    <property type="term" value="F:3'-5' exonuclease activity"/>
    <property type="evidence" value="ECO:0007669"/>
    <property type="project" value="InterPro"/>
</dbReference>
<keyword evidence="6" id="KW-1185">Reference proteome</keyword>
<feature type="domain" description="3'-5' exonuclease" evidence="3">
    <location>
        <begin position="73"/>
        <end position="200"/>
    </location>
</feature>